<feature type="transmembrane region" description="Helical" evidence="8">
    <location>
        <begin position="50"/>
        <end position="72"/>
    </location>
</feature>
<gene>
    <name evidence="9" type="ORF">C0Q88_12275</name>
</gene>
<keyword evidence="7 8" id="KW-0472">Membrane</keyword>
<dbReference type="AlphaFoldDB" id="A0A2N4TSL3"/>
<evidence type="ECO:0000256" key="8">
    <source>
        <dbReference type="SAM" id="Phobius"/>
    </source>
</evidence>
<dbReference type="Pfam" id="PF03591">
    <property type="entry name" value="AzlC"/>
    <property type="match status" value="1"/>
</dbReference>
<accession>A0A2N4TSL3</accession>
<keyword evidence="5 8" id="KW-0812">Transmembrane</keyword>
<evidence type="ECO:0000256" key="7">
    <source>
        <dbReference type="ARBA" id="ARBA00023136"/>
    </source>
</evidence>
<comment type="subcellular location">
    <subcellularLocation>
        <location evidence="1">Cell membrane</location>
        <topology evidence="1">Multi-pass membrane protein</topology>
    </subcellularLocation>
</comment>
<evidence type="ECO:0000313" key="9">
    <source>
        <dbReference type="EMBL" id="PLC42712.1"/>
    </source>
</evidence>
<evidence type="ECO:0000256" key="3">
    <source>
        <dbReference type="ARBA" id="ARBA00022448"/>
    </source>
</evidence>
<sequence length="238" mass="25757">MLPPRNERRSPTKESARTVLLRLTIPVGMGYLPTGFAFGVLAIQAGLSPAVVVAMSVFIFAGALQFAAVPLLGVATGLGTFAMTTLLINLRHVLYAVPLIEHLPAQRWRQAYVVAALTDENYSVLTTLPANRRQQFAMAVTLIHHGYWIAGTVLGVLLGQQVADWIPNLDFALPSLFTILAIEQYLSQRSLAPALVGVLAYLVSTQLATDYLLIMALGFGLMMLLARAFVRGNALEVP</sequence>
<keyword evidence="6 8" id="KW-1133">Transmembrane helix</keyword>
<proteinExistence type="inferred from homology"/>
<protein>
    <submittedName>
        <fullName evidence="9">Branched-chain amino acid permease</fullName>
    </submittedName>
</protein>
<keyword evidence="3" id="KW-0813">Transport</keyword>
<dbReference type="InterPro" id="IPR011606">
    <property type="entry name" value="Brnchd-chn_aa_trnsp_permease"/>
</dbReference>
<dbReference type="PANTHER" id="PTHR34979:SF1">
    <property type="entry name" value="INNER MEMBRANE PROTEIN YGAZ"/>
    <property type="match status" value="1"/>
</dbReference>
<dbReference type="GO" id="GO:0005886">
    <property type="term" value="C:plasma membrane"/>
    <property type="evidence" value="ECO:0007669"/>
    <property type="project" value="UniProtKB-SubCell"/>
</dbReference>
<feature type="transmembrane region" description="Helical" evidence="8">
    <location>
        <begin position="211"/>
        <end position="230"/>
    </location>
</feature>
<dbReference type="GO" id="GO:1903785">
    <property type="term" value="P:L-valine transmembrane transport"/>
    <property type="evidence" value="ECO:0007669"/>
    <property type="project" value="TreeGrafter"/>
</dbReference>
<keyword evidence="4" id="KW-1003">Cell membrane</keyword>
<evidence type="ECO:0000256" key="6">
    <source>
        <dbReference type="ARBA" id="ARBA00022989"/>
    </source>
</evidence>
<comment type="similarity">
    <text evidence="2">Belongs to the AzlC family.</text>
</comment>
<organism evidence="9 10">
    <name type="scientific">Ralstonia pickettii</name>
    <name type="common">Burkholderia pickettii</name>
    <dbReference type="NCBI Taxonomy" id="329"/>
    <lineage>
        <taxon>Bacteria</taxon>
        <taxon>Pseudomonadati</taxon>
        <taxon>Pseudomonadota</taxon>
        <taxon>Betaproteobacteria</taxon>
        <taxon>Burkholderiales</taxon>
        <taxon>Burkholderiaceae</taxon>
        <taxon>Ralstonia</taxon>
    </lineage>
</organism>
<feature type="transmembrane region" description="Helical" evidence="8">
    <location>
        <begin position="20"/>
        <end position="43"/>
    </location>
</feature>
<evidence type="ECO:0000256" key="4">
    <source>
        <dbReference type="ARBA" id="ARBA00022475"/>
    </source>
</evidence>
<dbReference type="EMBL" id="PKQE01000002">
    <property type="protein sequence ID" value="PLC42712.1"/>
    <property type="molecule type" value="Genomic_DNA"/>
</dbReference>
<feature type="transmembrane region" description="Helical" evidence="8">
    <location>
        <begin position="136"/>
        <end position="159"/>
    </location>
</feature>
<comment type="caution">
    <text evidence="9">The sequence shown here is derived from an EMBL/GenBank/DDBJ whole genome shotgun (WGS) entry which is preliminary data.</text>
</comment>
<dbReference type="Proteomes" id="UP000234456">
    <property type="component" value="Unassembled WGS sequence"/>
</dbReference>
<dbReference type="OrthoDB" id="3177005at2"/>
<evidence type="ECO:0000256" key="5">
    <source>
        <dbReference type="ARBA" id="ARBA00022692"/>
    </source>
</evidence>
<reference evidence="9 10" key="1">
    <citation type="submission" date="2017-12" db="EMBL/GenBank/DDBJ databases">
        <title>Draft genome sequence of Ralstonia pickettii 52.</title>
        <authorList>
            <person name="Zheng B."/>
        </authorList>
    </citation>
    <scope>NUCLEOTIDE SEQUENCE [LARGE SCALE GENOMIC DNA]</scope>
    <source>
        <strain evidence="9 10">52</strain>
    </source>
</reference>
<name>A0A2N4TSL3_RALPI</name>
<evidence type="ECO:0000256" key="1">
    <source>
        <dbReference type="ARBA" id="ARBA00004651"/>
    </source>
</evidence>
<dbReference type="PANTHER" id="PTHR34979">
    <property type="entry name" value="INNER MEMBRANE PROTEIN YGAZ"/>
    <property type="match status" value="1"/>
</dbReference>
<evidence type="ECO:0000313" key="10">
    <source>
        <dbReference type="Proteomes" id="UP000234456"/>
    </source>
</evidence>
<evidence type="ECO:0000256" key="2">
    <source>
        <dbReference type="ARBA" id="ARBA00010735"/>
    </source>
</evidence>